<dbReference type="InterPro" id="IPR029149">
    <property type="entry name" value="Creatin/AminoP/Spt16_N"/>
</dbReference>
<dbReference type="InterPro" id="IPR007865">
    <property type="entry name" value="Aminopep_P_N"/>
</dbReference>
<evidence type="ECO:0000256" key="5">
    <source>
        <dbReference type="ARBA" id="ARBA00022723"/>
    </source>
</evidence>
<dbReference type="SUPFAM" id="SSF53092">
    <property type="entry name" value="Creatinase/prolidase N-terminal domain"/>
    <property type="match status" value="1"/>
</dbReference>
<accession>A0A1M5ECY4</accession>
<gene>
    <name evidence="9" type="ORF">SAMN03080594_10781</name>
</gene>
<evidence type="ECO:0000313" key="10">
    <source>
        <dbReference type="Proteomes" id="UP000184406"/>
    </source>
</evidence>
<evidence type="ECO:0000256" key="4">
    <source>
        <dbReference type="ARBA" id="ARBA00012574"/>
    </source>
</evidence>
<evidence type="ECO:0000256" key="1">
    <source>
        <dbReference type="ARBA" id="ARBA00001424"/>
    </source>
</evidence>
<dbReference type="OrthoDB" id="9806388at2"/>
<keyword evidence="9" id="KW-0645">Protease</keyword>
<evidence type="ECO:0000256" key="6">
    <source>
        <dbReference type="ARBA" id="ARBA00022801"/>
    </source>
</evidence>
<dbReference type="InterPro" id="IPR000994">
    <property type="entry name" value="Pept_M24"/>
</dbReference>
<keyword evidence="6" id="KW-0378">Hydrolase</keyword>
<dbReference type="PANTHER" id="PTHR43226:SF4">
    <property type="entry name" value="XAA-PRO AMINOPEPTIDASE 3"/>
    <property type="match status" value="1"/>
</dbReference>
<keyword evidence="5" id="KW-0479">Metal-binding</keyword>
<dbReference type="PANTHER" id="PTHR43226">
    <property type="entry name" value="XAA-PRO AMINOPEPTIDASE 3"/>
    <property type="match status" value="1"/>
</dbReference>
<evidence type="ECO:0000259" key="8">
    <source>
        <dbReference type="SMART" id="SM01011"/>
    </source>
</evidence>
<protein>
    <recommendedName>
        <fullName evidence="4">Xaa-Pro aminopeptidase</fullName>
        <ecNumber evidence="4">3.4.11.9</ecNumber>
    </recommendedName>
</protein>
<organism evidence="9 10">
    <name type="scientific">Arenibacter palladensis</name>
    <dbReference type="NCBI Taxonomy" id="237373"/>
    <lineage>
        <taxon>Bacteria</taxon>
        <taxon>Pseudomonadati</taxon>
        <taxon>Bacteroidota</taxon>
        <taxon>Flavobacteriia</taxon>
        <taxon>Flavobacteriales</taxon>
        <taxon>Flavobacteriaceae</taxon>
        <taxon>Arenibacter</taxon>
    </lineage>
</organism>
<dbReference type="CDD" id="cd01087">
    <property type="entry name" value="Prolidase"/>
    <property type="match status" value="1"/>
</dbReference>
<dbReference type="EMBL" id="FQUX01000007">
    <property type="protein sequence ID" value="SHF77020.1"/>
    <property type="molecule type" value="Genomic_DNA"/>
</dbReference>
<dbReference type="InterPro" id="IPR036005">
    <property type="entry name" value="Creatinase/aminopeptidase-like"/>
</dbReference>
<dbReference type="Proteomes" id="UP000184406">
    <property type="component" value="Unassembled WGS sequence"/>
</dbReference>
<dbReference type="RefSeq" id="WP_072863885.1">
    <property type="nucleotide sequence ID" value="NZ_FQUX01000007.1"/>
</dbReference>
<comment type="catalytic activity">
    <reaction evidence="1">
        <text>Release of any N-terminal amino acid, including proline, that is linked to proline, even from a dipeptide or tripeptide.</text>
        <dbReference type="EC" id="3.4.11.9"/>
    </reaction>
</comment>
<dbReference type="GO" id="GO:0005829">
    <property type="term" value="C:cytosol"/>
    <property type="evidence" value="ECO:0007669"/>
    <property type="project" value="TreeGrafter"/>
</dbReference>
<dbReference type="InterPro" id="IPR052433">
    <property type="entry name" value="X-Pro_dipept-like"/>
</dbReference>
<feature type="domain" description="Aminopeptidase P N-terminal" evidence="8">
    <location>
        <begin position="2"/>
        <end position="134"/>
    </location>
</feature>
<dbReference type="SUPFAM" id="SSF55920">
    <property type="entry name" value="Creatinase/aminopeptidase"/>
    <property type="match status" value="1"/>
</dbReference>
<dbReference type="GO" id="GO:0070006">
    <property type="term" value="F:metalloaminopeptidase activity"/>
    <property type="evidence" value="ECO:0007669"/>
    <property type="project" value="InterPro"/>
</dbReference>
<dbReference type="Pfam" id="PF00557">
    <property type="entry name" value="Peptidase_M24"/>
    <property type="match status" value="1"/>
</dbReference>
<evidence type="ECO:0000256" key="2">
    <source>
        <dbReference type="ARBA" id="ARBA00001936"/>
    </source>
</evidence>
<comment type="cofactor">
    <cofactor evidence="2">
        <name>Mn(2+)</name>
        <dbReference type="ChEBI" id="CHEBI:29035"/>
    </cofactor>
</comment>
<evidence type="ECO:0000256" key="7">
    <source>
        <dbReference type="ARBA" id="ARBA00023211"/>
    </source>
</evidence>
<dbReference type="Pfam" id="PF05195">
    <property type="entry name" value="AMP_N"/>
    <property type="match status" value="1"/>
</dbReference>
<dbReference type="SMART" id="SM01011">
    <property type="entry name" value="AMP_N"/>
    <property type="match status" value="1"/>
</dbReference>
<evidence type="ECO:0000256" key="3">
    <source>
        <dbReference type="ARBA" id="ARBA00008766"/>
    </source>
</evidence>
<dbReference type="EC" id="3.4.11.9" evidence="4"/>
<dbReference type="GO" id="GO:0030145">
    <property type="term" value="F:manganese ion binding"/>
    <property type="evidence" value="ECO:0007669"/>
    <property type="project" value="InterPro"/>
</dbReference>
<dbReference type="Gene3D" id="3.40.350.10">
    <property type="entry name" value="Creatinase/prolidase N-terminal domain"/>
    <property type="match status" value="1"/>
</dbReference>
<comment type="similarity">
    <text evidence="3">Belongs to the peptidase M24B family.</text>
</comment>
<reference evidence="10" key="1">
    <citation type="submission" date="2016-11" db="EMBL/GenBank/DDBJ databases">
        <authorList>
            <person name="Varghese N."/>
            <person name="Submissions S."/>
        </authorList>
    </citation>
    <scope>NUCLEOTIDE SEQUENCE [LARGE SCALE GENOMIC DNA]</scope>
    <source>
        <strain evidence="10">DSM 17539</strain>
    </source>
</reference>
<dbReference type="AlphaFoldDB" id="A0A1M5ECY4"/>
<evidence type="ECO:0000313" key="9">
    <source>
        <dbReference type="EMBL" id="SHF77020.1"/>
    </source>
</evidence>
<name>A0A1M5ECY4_9FLAO</name>
<keyword evidence="10" id="KW-1185">Reference proteome</keyword>
<keyword evidence="7" id="KW-0464">Manganese</keyword>
<dbReference type="GO" id="GO:0006508">
    <property type="term" value="P:proteolysis"/>
    <property type="evidence" value="ECO:0007669"/>
    <property type="project" value="TreeGrafter"/>
</dbReference>
<dbReference type="Gene3D" id="3.90.230.10">
    <property type="entry name" value="Creatinase/methionine aminopeptidase superfamily"/>
    <property type="match status" value="1"/>
</dbReference>
<sequence length="466" mass="52244">MFAKEEYCTRREKLRELLGDGLILFLGNEESGINFEHNTYPYRQDSSFIYFFGLQVPGLHAVIDLDEGKEVIFGNNLSIDDIVFTGPIESLEEQAHKVGVASVNPIDSLDAYIGEAISKGRKIHYLPPYRPEHILKLSQLLNLSAKEVSKKVSTDLIKAVVKLRSIKSNAEILEIEKAVNTTVEMQYKAMEIAEAGMTEADLFGAVQNIAMANGNNTSFPSIVTINGQILHNHYRGNLLKEGDMVLCDCGAENFSGYAGDLTRTFPVNKTFSVKQKEIYDIVYSSYKTAVGMLKPKQLFRDVHLAACKEIVLGLIDLGLMKGDADKAVEAGAHTLFFQCGLGHMMGLDVHDMENLGEQYVGYTDDLHQSKEFGFKSLRMGRALEEGMVLTVEPGIYFIPELIELRKSENKYFEFVNYDKLEEYKSFGGIRVEDDFLITENGSRLLGAKLPTTSMEIEDFRISKTRL</sequence>
<keyword evidence="9" id="KW-0031">Aminopeptidase</keyword>
<proteinExistence type="inferred from homology"/>